<evidence type="ECO:0000313" key="2">
    <source>
        <dbReference type="Proteomes" id="UP000007347"/>
    </source>
</evidence>
<protein>
    <recommendedName>
        <fullName evidence="3">Thiamine biosynthesis protein ThiS</fullName>
    </recommendedName>
</protein>
<evidence type="ECO:0000313" key="1">
    <source>
        <dbReference type="EMBL" id="CCK79742.1"/>
    </source>
</evidence>
<dbReference type="Gene3D" id="3.10.20.30">
    <property type="match status" value="1"/>
</dbReference>
<dbReference type="HOGENOM" id="CLU_2896822_0_0_7"/>
<dbReference type="KEGG" id="dto:TOL2_C15790"/>
<keyword evidence="2" id="KW-1185">Reference proteome</keyword>
<dbReference type="InterPro" id="IPR003749">
    <property type="entry name" value="ThiS/MoaD-like"/>
</dbReference>
<name>K0NM15_DESTT</name>
<dbReference type="InterPro" id="IPR016155">
    <property type="entry name" value="Mopterin_synth/thiamin_S_b"/>
</dbReference>
<proteinExistence type="predicted"/>
<evidence type="ECO:0008006" key="3">
    <source>
        <dbReference type="Google" id="ProtNLM"/>
    </source>
</evidence>
<dbReference type="SUPFAM" id="SSF54285">
    <property type="entry name" value="MoaD/ThiS"/>
    <property type="match status" value="1"/>
</dbReference>
<dbReference type="EMBL" id="FO203503">
    <property type="protein sequence ID" value="CCK79742.1"/>
    <property type="molecule type" value="Genomic_DNA"/>
</dbReference>
<dbReference type="Proteomes" id="UP000007347">
    <property type="component" value="Chromosome"/>
</dbReference>
<reference evidence="1 2" key="1">
    <citation type="journal article" date="2013" name="Environ. Microbiol.">
        <title>Complete genome, catabolic sub-proteomes and key-metabolites of Desulfobacula toluolica Tol2, a marine, aromatic compound-degrading, sulfate-reducing bacterium.</title>
        <authorList>
            <person name="Wohlbrand L."/>
            <person name="Jacob J.H."/>
            <person name="Kube M."/>
            <person name="Mussmann M."/>
            <person name="Jarling R."/>
            <person name="Beck A."/>
            <person name="Amann R."/>
            <person name="Wilkes H."/>
            <person name="Reinhardt R."/>
            <person name="Rabus R."/>
        </authorList>
    </citation>
    <scope>NUCLEOTIDE SEQUENCE [LARGE SCALE GENOMIC DNA]</scope>
    <source>
        <strain evidence="2">DSM 7467 / Tol2</strain>
    </source>
</reference>
<dbReference type="STRING" id="651182.TOL2_C15790"/>
<organism evidence="1 2">
    <name type="scientific">Desulfobacula toluolica (strain DSM 7467 / Tol2)</name>
    <dbReference type="NCBI Taxonomy" id="651182"/>
    <lineage>
        <taxon>Bacteria</taxon>
        <taxon>Pseudomonadati</taxon>
        <taxon>Thermodesulfobacteriota</taxon>
        <taxon>Desulfobacteria</taxon>
        <taxon>Desulfobacterales</taxon>
        <taxon>Desulfobacteraceae</taxon>
        <taxon>Desulfobacula</taxon>
    </lineage>
</organism>
<gene>
    <name evidence="1" type="ordered locus">TOL2_C15790</name>
</gene>
<accession>K0NM15</accession>
<dbReference type="AlphaFoldDB" id="K0NM15"/>
<dbReference type="Pfam" id="PF02597">
    <property type="entry name" value="ThiS"/>
    <property type="match status" value="1"/>
</dbReference>
<dbReference type="InterPro" id="IPR012675">
    <property type="entry name" value="Beta-grasp_dom_sf"/>
</dbReference>
<sequence>MNGLKEDVPENISIQALIEFVKEGDPHLIVEQNSRYIYPTDYHSTIVKENDVIEFINPDLGG</sequence>